<dbReference type="AlphaFoldDB" id="A0ABD1F9E2"/>
<accession>A0ABD1F9E2</accession>
<name>A0ABD1F9E2_HYPHA</name>
<dbReference type="Proteomes" id="UP001566132">
    <property type="component" value="Unassembled WGS sequence"/>
</dbReference>
<comment type="caution">
    <text evidence="2">The sequence shown here is derived from an EMBL/GenBank/DDBJ whole genome shotgun (WGS) entry which is preliminary data.</text>
</comment>
<evidence type="ECO:0000256" key="1">
    <source>
        <dbReference type="SAM" id="Phobius"/>
    </source>
</evidence>
<proteinExistence type="predicted"/>
<organism evidence="2 3">
    <name type="scientific">Hypothenemus hampei</name>
    <name type="common">Coffee berry borer</name>
    <dbReference type="NCBI Taxonomy" id="57062"/>
    <lineage>
        <taxon>Eukaryota</taxon>
        <taxon>Metazoa</taxon>
        <taxon>Ecdysozoa</taxon>
        <taxon>Arthropoda</taxon>
        <taxon>Hexapoda</taxon>
        <taxon>Insecta</taxon>
        <taxon>Pterygota</taxon>
        <taxon>Neoptera</taxon>
        <taxon>Endopterygota</taxon>
        <taxon>Coleoptera</taxon>
        <taxon>Polyphaga</taxon>
        <taxon>Cucujiformia</taxon>
        <taxon>Curculionidae</taxon>
        <taxon>Scolytinae</taxon>
        <taxon>Hypothenemus</taxon>
    </lineage>
</organism>
<keyword evidence="1" id="KW-0812">Transmembrane</keyword>
<reference evidence="2 3" key="1">
    <citation type="submission" date="2024-05" db="EMBL/GenBank/DDBJ databases">
        <title>Genetic variation in Jamaican populations of the coffee berry borer (Hypothenemus hampei).</title>
        <authorList>
            <person name="Errbii M."/>
            <person name="Myrie A."/>
        </authorList>
    </citation>
    <scope>NUCLEOTIDE SEQUENCE [LARGE SCALE GENOMIC DNA]</scope>
    <source>
        <strain evidence="2">JA-Hopewell-2020-01-JO</strain>
        <tissue evidence="2">Whole body</tissue>
    </source>
</reference>
<keyword evidence="1" id="KW-0472">Membrane</keyword>
<gene>
    <name evidence="2" type="ORF">ABEB36_003399</name>
</gene>
<protein>
    <submittedName>
        <fullName evidence="2">Uncharacterized protein</fullName>
    </submittedName>
</protein>
<dbReference type="EMBL" id="JBDJPC010000002">
    <property type="protein sequence ID" value="KAL1514078.1"/>
    <property type="molecule type" value="Genomic_DNA"/>
</dbReference>
<feature type="transmembrane region" description="Helical" evidence="1">
    <location>
        <begin position="6"/>
        <end position="27"/>
    </location>
</feature>
<keyword evidence="1" id="KW-1133">Transmembrane helix</keyword>
<keyword evidence="3" id="KW-1185">Reference proteome</keyword>
<evidence type="ECO:0000313" key="2">
    <source>
        <dbReference type="EMBL" id="KAL1514078.1"/>
    </source>
</evidence>
<sequence>MTSAYFVDFVAGWVEVFSLVFLCSYSFDTVKVQQNFSTSFPVVTRETFKDKGSTEALIKLLNGTYLNVPYVGKDKRTFFYKLVQFYLSDYVQSIETIRIKIRWGLLLFYTNSFNLFRFIH</sequence>
<evidence type="ECO:0000313" key="3">
    <source>
        <dbReference type="Proteomes" id="UP001566132"/>
    </source>
</evidence>